<dbReference type="Proteomes" id="UP000000849">
    <property type="component" value="Chromosome"/>
</dbReference>
<feature type="transmembrane region" description="Helical" evidence="1">
    <location>
        <begin position="183"/>
        <end position="205"/>
    </location>
</feature>
<dbReference type="AlphaFoldDB" id="D5UCA1"/>
<dbReference type="RefSeq" id="WP_013116549.1">
    <property type="nucleotide sequence ID" value="NC_014151.1"/>
</dbReference>
<keyword evidence="4" id="KW-1185">Reference proteome</keyword>
<sequence>MRSLLLLLLAVPLVALAALVTVVVTSRAGRTPTDAGPSPEITTSPVAYARARRHAALVGAASWAALVVVAAALPPAVPFGRDQGIALACAPAVAGVVALLVSAVGERTWPRPGAPVRRASLARRTAQDVAPRALTTLVGVWVAVLLSVLAAAALTAGDDGRTLTVRHDAFATSSAGPYPGAPYGAPVAAVVAVLLVATALALHLVARRPAVPDVSTADDGALRRASARRVLAAVQLVLGATLSGVLLVVGNALWNVSSGGYDAGDGWVSTTDGTLRAFGLAVAVAAVGVIVTSLVATGVALARASRESTPAVATPAPA</sequence>
<dbReference type="EMBL" id="CP001964">
    <property type="protein sequence ID" value="ADG74215.1"/>
    <property type="molecule type" value="Genomic_DNA"/>
</dbReference>
<dbReference type="HOGENOM" id="CLU_849137_0_0_11"/>
<feature type="transmembrane region" description="Helical" evidence="1">
    <location>
        <begin position="52"/>
        <end position="73"/>
    </location>
</feature>
<evidence type="ECO:0000313" key="4">
    <source>
        <dbReference type="Proteomes" id="UP000000849"/>
    </source>
</evidence>
<feature type="signal peptide" evidence="2">
    <location>
        <begin position="1"/>
        <end position="17"/>
    </location>
</feature>
<keyword evidence="1" id="KW-1133">Transmembrane helix</keyword>
<feature type="transmembrane region" description="Helical" evidence="1">
    <location>
        <begin position="230"/>
        <end position="254"/>
    </location>
</feature>
<keyword evidence="1" id="KW-0472">Membrane</keyword>
<feature type="transmembrane region" description="Helical" evidence="1">
    <location>
        <begin position="133"/>
        <end position="154"/>
    </location>
</feature>
<dbReference type="KEGG" id="cfl:Cfla_1316"/>
<proteinExistence type="predicted"/>
<keyword evidence="2" id="KW-0732">Signal</keyword>
<organism evidence="3 4">
    <name type="scientific">Cellulomonas flavigena (strain ATCC 482 / DSM 20109 / BCRC 11376 / JCM 18109 / NBRC 3775 / NCIMB 8073 / NRS 134)</name>
    <dbReference type="NCBI Taxonomy" id="446466"/>
    <lineage>
        <taxon>Bacteria</taxon>
        <taxon>Bacillati</taxon>
        <taxon>Actinomycetota</taxon>
        <taxon>Actinomycetes</taxon>
        <taxon>Micrococcales</taxon>
        <taxon>Cellulomonadaceae</taxon>
        <taxon>Cellulomonas</taxon>
    </lineage>
</organism>
<dbReference type="eggNOG" id="ENOG5033JHV">
    <property type="taxonomic scope" value="Bacteria"/>
</dbReference>
<evidence type="ECO:0000256" key="1">
    <source>
        <dbReference type="SAM" id="Phobius"/>
    </source>
</evidence>
<feature type="transmembrane region" description="Helical" evidence="1">
    <location>
        <begin position="274"/>
        <end position="301"/>
    </location>
</feature>
<feature type="chain" id="PRO_5003077303" description="Integral membrane protein" evidence="2">
    <location>
        <begin position="18"/>
        <end position="318"/>
    </location>
</feature>
<keyword evidence="1" id="KW-0812">Transmembrane</keyword>
<gene>
    <name evidence="3" type="ordered locus">Cfla_1316</name>
</gene>
<name>D5UCA1_CELFN</name>
<protein>
    <recommendedName>
        <fullName evidence="5">Integral membrane protein</fullName>
    </recommendedName>
</protein>
<evidence type="ECO:0000256" key="2">
    <source>
        <dbReference type="SAM" id="SignalP"/>
    </source>
</evidence>
<accession>D5UCA1</accession>
<reference evidence="3 4" key="1">
    <citation type="journal article" date="2010" name="Stand. Genomic Sci.">
        <title>Complete genome sequence of Cellulomonas flavigena type strain (134).</title>
        <authorList>
            <person name="Abt B."/>
            <person name="Foster B."/>
            <person name="Lapidus A."/>
            <person name="Clum A."/>
            <person name="Sun H."/>
            <person name="Pukall R."/>
            <person name="Lucas S."/>
            <person name="Glavina Del Rio T."/>
            <person name="Nolan M."/>
            <person name="Tice H."/>
            <person name="Cheng J.F."/>
            <person name="Pitluck S."/>
            <person name="Liolios K."/>
            <person name="Ivanova N."/>
            <person name="Mavromatis K."/>
            <person name="Ovchinnikova G."/>
            <person name="Pati A."/>
            <person name="Goodwin L."/>
            <person name="Chen A."/>
            <person name="Palaniappan K."/>
            <person name="Land M."/>
            <person name="Hauser L."/>
            <person name="Chang Y.J."/>
            <person name="Jeffries C.D."/>
            <person name="Rohde M."/>
            <person name="Goker M."/>
            <person name="Woyke T."/>
            <person name="Bristow J."/>
            <person name="Eisen J.A."/>
            <person name="Markowitz V."/>
            <person name="Hugenholtz P."/>
            <person name="Kyrpides N.C."/>
            <person name="Klenk H.P."/>
        </authorList>
    </citation>
    <scope>NUCLEOTIDE SEQUENCE [LARGE SCALE GENOMIC DNA]</scope>
    <source>
        <strain evidence="4">ATCC 482 / DSM 20109 / BCRC 11376 / JCM 18109 / NBRC 3775 / NCIMB 8073 / NRS 134</strain>
    </source>
</reference>
<evidence type="ECO:0008006" key="5">
    <source>
        <dbReference type="Google" id="ProtNLM"/>
    </source>
</evidence>
<dbReference type="STRING" id="446466.Cfla_1316"/>
<evidence type="ECO:0000313" key="3">
    <source>
        <dbReference type="EMBL" id="ADG74215.1"/>
    </source>
</evidence>